<dbReference type="Proteomes" id="UP000078541">
    <property type="component" value="Unassembled WGS sequence"/>
</dbReference>
<dbReference type="STRING" id="34720.A0A151JUD9"/>
<keyword evidence="5" id="KW-0547">Nucleotide-binding</keyword>
<dbReference type="Pfam" id="PF00005">
    <property type="entry name" value="ABC_tran"/>
    <property type="match status" value="1"/>
</dbReference>
<dbReference type="SUPFAM" id="SSF90123">
    <property type="entry name" value="ABC transporter transmembrane region"/>
    <property type="match status" value="2"/>
</dbReference>
<feature type="domain" description="ABC transmembrane type-1" evidence="12">
    <location>
        <begin position="775"/>
        <end position="972"/>
    </location>
</feature>
<feature type="transmembrane region" description="Helical" evidence="10">
    <location>
        <begin position="846"/>
        <end position="868"/>
    </location>
</feature>
<dbReference type="InterPro" id="IPR044746">
    <property type="entry name" value="ABCC_6TM_D1"/>
</dbReference>
<reference evidence="13 14" key="1">
    <citation type="submission" date="2016-03" db="EMBL/GenBank/DDBJ databases">
        <title>Trachymyrmex septentrionalis WGS genome.</title>
        <authorList>
            <person name="Nygaard S."/>
            <person name="Hu H."/>
            <person name="Boomsma J."/>
            <person name="Zhang G."/>
        </authorList>
    </citation>
    <scope>NUCLEOTIDE SEQUENCE [LARGE SCALE GENOMIC DNA]</scope>
    <source>
        <strain evidence="13">Tsep2-gDNA-1</strain>
        <tissue evidence="13">Whole body</tissue>
    </source>
</reference>
<feature type="region of interest" description="Disordered" evidence="9">
    <location>
        <begin position="720"/>
        <end position="751"/>
    </location>
</feature>
<keyword evidence="6" id="KW-0067">ATP-binding</keyword>
<evidence type="ECO:0000259" key="12">
    <source>
        <dbReference type="PROSITE" id="PS50929"/>
    </source>
</evidence>
<feature type="transmembrane region" description="Helical" evidence="10">
    <location>
        <begin position="133"/>
        <end position="149"/>
    </location>
</feature>
<dbReference type="InterPro" id="IPR036640">
    <property type="entry name" value="ABC1_TM_sf"/>
</dbReference>
<feature type="domain" description="ABC transporter" evidence="11">
    <location>
        <begin position="476"/>
        <end position="699"/>
    </location>
</feature>
<protein>
    <recommendedName>
        <fullName evidence="15">Multidrug resistance-associated protein 4</fullName>
    </recommendedName>
</protein>
<feature type="transmembrane region" description="Helical" evidence="10">
    <location>
        <begin position="205"/>
        <end position="227"/>
    </location>
</feature>
<dbReference type="InterPro" id="IPR027417">
    <property type="entry name" value="P-loop_NTPase"/>
</dbReference>
<evidence type="ECO:0000256" key="3">
    <source>
        <dbReference type="ARBA" id="ARBA00022448"/>
    </source>
</evidence>
<evidence type="ECO:0008006" key="15">
    <source>
        <dbReference type="Google" id="ProtNLM"/>
    </source>
</evidence>
<dbReference type="InterPro" id="IPR003593">
    <property type="entry name" value="AAA+_ATPase"/>
</dbReference>
<dbReference type="InterPro" id="IPR050173">
    <property type="entry name" value="ABC_transporter_C-like"/>
</dbReference>
<feature type="transmembrane region" description="Helical" evidence="10">
    <location>
        <begin position="352"/>
        <end position="372"/>
    </location>
</feature>
<evidence type="ECO:0000256" key="4">
    <source>
        <dbReference type="ARBA" id="ARBA00022692"/>
    </source>
</evidence>
<evidence type="ECO:0000313" key="14">
    <source>
        <dbReference type="Proteomes" id="UP000078541"/>
    </source>
</evidence>
<dbReference type="PANTHER" id="PTHR24223:SF456">
    <property type="entry name" value="MULTIDRUG RESISTANCE-ASSOCIATED PROTEIN LETHAL(2)03659"/>
    <property type="match status" value="1"/>
</dbReference>
<dbReference type="GO" id="GO:0140359">
    <property type="term" value="F:ABC-type transporter activity"/>
    <property type="evidence" value="ECO:0007669"/>
    <property type="project" value="InterPro"/>
</dbReference>
<dbReference type="GO" id="GO:0005524">
    <property type="term" value="F:ATP binding"/>
    <property type="evidence" value="ECO:0007669"/>
    <property type="project" value="UniProtKB-KW"/>
</dbReference>
<dbReference type="FunFam" id="1.20.1560.10:FF:000026">
    <property type="entry name" value="Multidrug resistance-associated protein lethal(2)03659"/>
    <property type="match status" value="1"/>
</dbReference>
<keyword evidence="4 10" id="KW-0812">Transmembrane</keyword>
<gene>
    <name evidence="13" type="ORF">ALC56_09504</name>
</gene>
<evidence type="ECO:0000313" key="13">
    <source>
        <dbReference type="EMBL" id="KYN36145.1"/>
    </source>
</evidence>
<sequence length="987" mass="112287">MDSTKIKSKPNPREKTNIVSVLLWWWTISLFKTGYKKALEIEDLFDPLKVDRSTFLGDRLEKRWNIELENSKKWKRNPSLLKTIFRTFLWEYTMLGIIQILNEFVIRLGTPLLLGGLLRYFRKDSVEPYENALWFGAGICIANGVNVISGNQALFGAFHVGVKVRVAVCSVVYRKALRLSKTALGETAPGKVINLVANDVNRFDLVSIVIHYMWSAPLSALIVAYILYQQIGYAGLIGIAAIFVVVPIQSYAGKLTSKFRLQTAIKTDERVRLMDEIISGVQVIKMYAWEKPFCAMVELARKLELRVVTKSSYIRGIYMTFNLFTTRMALYCTLIAMLMFGDNLTADKVFVVSSYFNILAHTMTGMFVRGFAELAECMVAIRRLQTFLMFDEFQGSNVVVSKASASYANSDLKRFSKPDLPYIDDDDVDSRGEYLDENNDRRKQNGSLVVSSDLLKNTANFVEENKSIYNMNNWAINIINVTAKWDERQSENILENLNLEIEKGKLYAVIGMVGSGKSSFLSAILGEISLIKGQVKINGGISYASQETWVFGATVRQNILFGQSYERQRYQKVIKACALVRDFKQFPQGDQTVVGERGTSLSGGQKARINLARALYRQSDIYLLDDPLSAVDAHVSKHLFQECIQRYLAGKTRILATHQLQYIKGVDAIILLEQGKMKYFSHYQDLLEYRPEYGVLLAAENEAIDDSSLEKSINIRRQFSSSSNRSRTPETSSGGTDDEEEDEDTEKLNDGLERTSRGLVKGPIFIKFFQTGANLYIAFTVLFLFIITQFIVSLNDYFVPFLANFVETRNYEAKHFILNQTEDIFVNTTNIHEFSAIEDESVIDYIYIYTGIVLAIFILGITRSLVFYKTCMMCSQRLHDMMFSALIRTGMRFFDTNPSGRILNRFSKDMGAIDELLPKAILDAGQMNMLMFGSLIMTCVVNPIFLVPIVIISGIFYWIRKVYLKTSKNVKRLDGISKFAFLTFFLF</sequence>
<evidence type="ECO:0000256" key="8">
    <source>
        <dbReference type="ARBA" id="ARBA00023136"/>
    </source>
</evidence>
<dbReference type="EMBL" id="KQ981753">
    <property type="protein sequence ID" value="KYN36145.1"/>
    <property type="molecule type" value="Genomic_DNA"/>
</dbReference>
<dbReference type="InterPro" id="IPR011527">
    <property type="entry name" value="ABC1_TM_dom"/>
</dbReference>
<evidence type="ECO:0000256" key="6">
    <source>
        <dbReference type="ARBA" id="ARBA00022840"/>
    </source>
</evidence>
<dbReference type="InterPro" id="IPR003439">
    <property type="entry name" value="ABC_transporter-like_ATP-bd"/>
</dbReference>
<keyword evidence="8 10" id="KW-0472">Membrane</keyword>
<evidence type="ECO:0000256" key="7">
    <source>
        <dbReference type="ARBA" id="ARBA00022989"/>
    </source>
</evidence>
<feature type="compositionally biased region" description="Acidic residues" evidence="9">
    <location>
        <begin position="736"/>
        <end position="745"/>
    </location>
</feature>
<dbReference type="PROSITE" id="PS50893">
    <property type="entry name" value="ABC_TRANSPORTER_2"/>
    <property type="match status" value="1"/>
</dbReference>
<evidence type="ECO:0000256" key="1">
    <source>
        <dbReference type="ARBA" id="ARBA00004141"/>
    </source>
</evidence>
<dbReference type="Gene3D" id="3.40.50.300">
    <property type="entry name" value="P-loop containing nucleotide triphosphate hydrolases"/>
    <property type="match status" value="1"/>
</dbReference>
<dbReference type="Pfam" id="PF00664">
    <property type="entry name" value="ABC_membrane"/>
    <property type="match status" value="2"/>
</dbReference>
<name>A0A151JUD9_9HYME</name>
<feature type="domain" description="ABC transmembrane type-1" evidence="12">
    <location>
        <begin position="105"/>
        <end position="360"/>
    </location>
</feature>
<dbReference type="CDD" id="cd03250">
    <property type="entry name" value="ABCC_MRP_domain1"/>
    <property type="match status" value="1"/>
</dbReference>
<evidence type="ECO:0000259" key="11">
    <source>
        <dbReference type="PROSITE" id="PS50893"/>
    </source>
</evidence>
<feature type="transmembrane region" description="Helical" evidence="10">
    <location>
        <begin position="316"/>
        <end position="340"/>
    </location>
</feature>
<dbReference type="SMART" id="SM00382">
    <property type="entry name" value="AAA"/>
    <property type="match status" value="1"/>
</dbReference>
<dbReference type="PROSITE" id="PS00211">
    <property type="entry name" value="ABC_TRANSPORTER_1"/>
    <property type="match status" value="1"/>
</dbReference>
<dbReference type="GO" id="GO:0016887">
    <property type="term" value="F:ATP hydrolysis activity"/>
    <property type="evidence" value="ECO:0007669"/>
    <property type="project" value="InterPro"/>
</dbReference>
<dbReference type="PROSITE" id="PS50929">
    <property type="entry name" value="ABC_TM1F"/>
    <property type="match status" value="2"/>
</dbReference>
<proteinExistence type="inferred from homology"/>
<comment type="similarity">
    <text evidence="2">Belongs to the ABC transporter superfamily. ABCC family. Conjugate transporter (TC 3.A.1.208) subfamily.</text>
</comment>
<keyword evidence="7 10" id="KW-1133">Transmembrane helix</keyword>
<evidence type="ECO:0000256" key="9">
    <source>
        <dbReference type="SAM" id="MobiDB-lite"/>
    </source>
</evidence>
<comment type="subcellular location">
    <subcellularLocation>
        <location evidence="1">Membrane</location>
        <topology evidence="1">Multi-pass membrane protein</topology>
    </subcellularLocation>
</comment>
<evidence type="ECO:0000256" key="2">
    <source>
        <dbReference type="ARBA" id="ARBA00009726"/>
    </source>
</evidence>
<dbReference type="CDD" id="cd18579">
    <property type="entry name" value="ABC_6TM_ABCC_D1"/>
    <property type="match status" value="1"/>
</dbReference>
<dbReference type="InterPro" id="IPR017871">
    <property type="entry name" value="ABC_transporter-like_CS"/>
</dbReference>
<feature type="transmembrane region" description="Helical" evidence="10">
    <location>
        <begin position="104"/>
        <end position="121"/>
    </location>
</feature>
<dbReference type="PANTHER" id="PTHR24223">
    <property type="entry name" value="ATP-BINDING CASSETTE SUB-FAMILY C"/>
    <property type="match status" value="1"/>
</dbReference>
<keyword evidence="14" id="KW-1185">Reference proteome</keyword>
<dbReference type="FunFam" id="3.40.50.300:FF:000482">
    <property type="entry name" value="Multidrug resistance-associated protein member 4"/>
    <property type="match status" value="1"/>
</dbReference>
<accession>A0A151JUD9</accession>
<keyword evidence="3" id="KW-0813">Transport</keyword>
<feature type="transmembrane region" description="Helical" evidence="10">
    <location>
        <begin position="935"/>
        <end position="959"/>
    </location>
</feature>
<organism evidence="13 14">
    <name type="scientific">Trachymyrmex septentrionalis</name>
    <dbReference type="NCBI Taxonomy" id="34720"/>
    <lineage>
        <taxon>Eukaryota</taxon>
        <taxon>Metazoa</taxon>
        <taxon>Ecdysozoa</taxon>
        <taxon>Arthropoda</taxon>
        <taxon>Hexapoda</taxon>
        <taxon>Insecta</taxon>
        <taxon>Pterygota</taxon>
        <taxon>Neoptera</taxon>
        <taxon>Endopterygota</taxon>
        <taxon>Hymenoptera</taxon>
        <taxon>Apocrita</taxon>
        <taxon>Aculeata</taxon>
        <taxon>Formicoidea</taxon>
        <taxon>Formicidae</taxon>
        <taxon>Myrmicinae</taxon>
        <taxon>Trachymyrmex</taxon>
    </lineage>
</organism>
<feature type="transmembrane region" description="Helical" evidence="10">
    <location>
        <begin position="773"/>
        <end position="792"/>
    </location>
</feature>
<dbReference type="GO" id="GO:0016020">
    <property type="term" value="C:membrane"/>
    <property type="evidence" value="ECO:0007669"/>
    <property type="project" value="UniProtKB-SubCell"/>
</dbReference>
<dbReference type="Gene3D" id="1.20.1560.10">
    <property type="entry name" value="ABC transporter type 1, transmembrane domain"/>
    <property type="match status" value="2"/>
</dbReference>
<evidence type="ECO:0000256" key="5">
    <source>
        <dbReference type="ARBA" id="ARBA00022741"/>
    </source>
</evidence>
<feature type="compositionally biased region" description="Low complexity" evidence="9">
    <location>
        <begin position="720"/>
        <end position="735"/>
    </location>
</feature>
<dbReference type="SUPFAM" id="SSF52540">
    <property type="entry name" value="P-loop containing nucleoside triphosphate hydrolases"/>
    <property type="match status" value="1"/>
</dbReference>
<feature type="transmembrane region" description="Helical" evidence="10">
    <location>
        <begin position="233"/>
        <end position="252"/>
    </location>
</feature>
<dbReference type="AlphaFoldDB" id="A0A151JUD9"/>
<evidence type="ECO:0000256" key="10">
    <source>
        <dbReference type="SAM" id="Phobius"/>
    </source>
</evidence>